<keyword evidence="2" id="KW-0812">Transmembrane</keyword>
<evidence type="ECO:0000313" key="4">
    <source>
        <dbReference type="Proteomes" id="UP000008066"/>
    </source>
</evidence>
<dbReference type="GeneID" id="18255022"/>
<evidence type="ECO:0000256" key="1">
    <source>
        <dbReference type="SAM" id="MobiDB-lite"/>
    </source>
</evidence>
<feature type="transmembrane region" description="Helical" evidence="2">
    <location>
        <begin position="85"/>
        <end position="108"/>
    </location>
</feature>
<dbReference type="Proteomes" id="UP000008066">
    <property type="component" value="Unassembled WGS sequence"/>
</dbReference>
<accession>G0S0F5</accession>
<dbReference type="OMA" id="YLNERTH"/>
<name>G0S0F5_CHATD</name>
<keyword evidence="2" id="KW-0472">Membrane</keyword>
<feature type="compositionally biased region" description="Polar residues" evidence="1">
    <location>
        <begin position="170"/>
        <end position="180"/>
    </location>
</feature>
<keyword evidence="2" id="KW-1133">Transmembrane helix</keyword>
<dbReference type="HOGENOM" id="CLU_946649_0_0_1"/>
<sequence length="294" mass="30587">MGRSYSRLFTFAHNLSEITNKEKYADPLPYLNERTHSDNTSTANGSPPTTTESPNGLGTPETSTPVGNNFLGNSENKNGGLSGGAIIGIAVAGGVIGLLLVFALVWFLRQKYLQKQGRVGSPGTEVKGGLMAEKDGGVDGEAHSPYSDEAAPQVAPAPVLPHHPSLPSDTPVQSFPQHSCSSPYSNHSVPVAVPAVIPVSAPGTLSVGTASSIIAGPTADETRSSVPSTATTAASTPAPAPATTAPAGRALSTPLAHLIEEGMTEEDIRRLEEEERELDQAIDERLGPRARRVE</sequence>
<feature type="region of interest" description="Disordered" evidence="1">
    <location>
        <begin position="30"/>
        <end position="71"/>
    </location>
</feature>
<feature type="compositionally biased region" description="Basic and acidic residues" evidence="1">
    <location>
        <begin position="266"/>
        <end position="294"/>
    </location>
</feature>
<feature type="compositionally biased region" description="Low complexity" evidence="1">
    <location>
        <begin position="150"/>
        <end position="168"/>
    </location>
</feature>
<dbReference type="EMBL" id="GL988037">
    <property type="protein sequence ID" value="EGS23316.1"/>
    <property type="molecule type" value="Genomic_DNA"/>
</dbReference>
<dbReference type="AlphaFoldDB" id="G0S0F5"/>
<dbReference type="KEGG" id="cthr:CTHT_0009840"/>
<reference evidence="3 4" key="1">
    <citation type="journal article" date="2011" name="Cell">
        <title>Insight into structure and assembly of the nuclear pore complex by utilizing the genome of a eukaryotic thermophile.</title>
        <authorList>
            <person name="Amlacher S."/>
            <person name="Sarges P."/>
            <person name="Flemming D."/>
            <person name="van Noort V."/>
            <person name="Kunze R."/>
            <person name="Devos D.P."/>
            <person name="Arumugam M."/>
            <person name="Bork P."/>
            <person name="Hurt E."/>
        </authorList>
    </citation>
    <scope>NUCLEOTIDE SEQUENCE [LARGE SCALE GENOMIC DNA]</scope>
    <source>
        <strain evidence="4">DSM 1495 / CBS 144.50 / IMI 039719</strain>
    </source>
</reference>
<proteinExistence type="predicted"/>
<keyword evidence="4" id="KW-1185">Reference proteome</keyword>
<feature type="compositionally biased region" description="Basic and acidic residues" evidence="1">
    <location>
        <begin position="132"/>
        <end position="142"/>
    </location>
</feature>
<feature type="region of interest" description="Disordered" evidence="1">
    <location>
        <begin position="132"/>
        <end position="180"/>
    </location>
</feature>
<organism evidence="4">
    <name type="scientific">Chaetomium thermophilum (strain DSM 1495 / CBS 144.50 / IMI 039719)</name>
    <name type="common">Thermochaetoides thermophila</name>
    <dbReference type="NCBI Taxonomy" id="759272"/>
    <lineage>
        <taxon>Eukaryota</taxon>
        <taxon>Fungi</taxon>
        <taxon>Dikarya</taxon>
        <taxon>Ascomycota</taxon>
        <taxon>Pezizomycotina</taxon>
        <taxon>Sordariomycetes</taxon>
        <taxon>Sordariomycetidae</taxon>
        <taxon>Sordariales</taxon>
        <taxon>Chaetomiaceae</taxon>
        <taxon>Thermochaetoides</taxon>
    </lineage>
</organism>
<dbReference type="eggNOG" id="ENOG502SZSI">
    <property type="taxonomic scope" value="Eukaryota"/>
</dbReference>
<evidence type="ECO:0000256" key="2">
    <source>
        <dbReference type="SAM" id="Phobius"/>
    </source>
</evidence>
<feature type="region of interest" description="Disordered" evidence="1">
    <location>
        <begin position="216"/>
        <end position="294"/>
    </location>
</feature>
<feature type="compositionally biased region" description="Polar residues" evidence="1">
    <location>
        <begin position="38"/>
        <end position="71"/>
    </location>
</feature>
<dbReference type="RefSeq" id="XP_006691507.1">
    <property type="nucleotide sequence ID" value="XM_006691444.1"/>
</dbReference>
<protein>
    <submittedName>
        <fullName evidence="3">Uncharacterized protein</fullName>
    </submittedName>
</protein>
<gene>
    <name evidence="3" type="ORF">CTHT_0009840</name>
</gene>
<dbReference type="CDD" id="cd12087">
    <property type="entry name" value="TM_EGFR-like"/>
    <property type="match status" value="1"/>
</dbReference>
<evidence type="ECO:0000313" key="3">
    <source>
        <dbReference type="EMBL" id="EGS23316.1"/>
    </source>
</evidence>
<feature type="compositionally biased region" description="Low complexity" evidence="1">
    <location>
        <begin position="227"/>
        <end position="247"/>
    </location>
</feature>